<keyword evidence="1" id="KW-1133">Transmembrane helix</keyword>
<evidence type="ECO:0000313" key="3">
    <source>
        <dbReference type="Proteomes" id="UP000017805"/>
    </source>
</evidence>
<organism evidence="2 3">
    <name type="scientific">Bacillus infantis NRRL B-14911</name>
    <dbReference type="NCBI Taxonomy" id="1367477"/>
    <lineage>
        <taxon>Bacteria</taxon>
        <taxon>Bacillati</taxon>
        <taxon>Bacillota</taxon>
        <taxon>Bacilli</taxon>
        <taxon>Bacillales</taxon>
        <taxon>Bacillaceae</taxon>
        <taxon>Bacillus</taxon>
    </lineage>
</organism>
<keyword evidence="1" id="KW-0472">Membrane</keyword>
<keyword evidence="3" id="KW-1185">Reference proteome</keyword>
<feature type="transmembrane region" description="Helical" evidence="1">
    <location>
        <begin position="6"/>
        <end position="29"/>
    </location>
</feature>
<dbReference type="STRING" id="1367477.N288_09875"/>
<evidence type="ECO:0000313" key="2">
    <source>
        <dbReference type="EMBL" id="AGX03895.1"/>
    </source>
</evidence>
<dbReference type="Proteomes" id="UP000017805">
    <property type="component" value="Chromosome"/>
</dbReference>
<dbReference type="KEGG" id="bif:N288_09875"/>
<dbReference type="PATRIC" id="fig|1367477.3.peg.1916"/>
<reference evidence="2 3" key="1">
    <citation type="submission" date="2013-07" db="EMBL/GenBank/DDBJ databases">
        <title>Complete genome sequence of Bacillus infantis NRRL B-14911 that has potential to induce cardiac disease by antigenic mimicry.</title>
        <authorList>
            <person name="Massilamany C."/>
            <person name="Smith T.P.L."/>
            <person name="Loy J.D."/>
            <person name="Barletta R."/>
            <person name="Reddy J."/>
        </authorList>
    </citation>
    <scope>NUCLEOTIDE SEQUENCE [LARGE SCALE GENOMIC DNA]</scope>
    <source>
        <strain evidence="2 3">NRRL B-14911</strain>
    </source>
</reference>
<dbReference type="HOGENOM" id="CLU_2803527_0_0_9"/>
<sequence length="67" mass="8021">MAIWSIIMAPCHNVLLLVFLFLLCLHILFYRDIFIYFWYDKNVRILGTGKSYILGKDLFSEDKRNAF</sequence>
<keyword evidence="1" id="KW-0812">Transmembrane</keyword>
<dbReference type="AlphaFoldDB" id="U5L915"/>
<protein>
    <submittedName>
        <fullName evidence="2">Uncharacterized protein</fullName>
    </submittedName>
</protein>
<accession>U5L915</accession>
<dbReference type="EMBL" id="CP006643">
    <property type="protein sequence ID" value="AGX03895.1"/>
    <property type="molecule type" value="Genomic_DNA"/>
</dbReference>
<evidence type="ECO:0000256" key="1">
    <source>
        <dbReference type="SAM" id="Phobius"/>
    </source>
</evidence>
<gene>
    <name evidence="2" type="ORF">N288_09875</name>
</gene>
<proteinExistence type="predicted"/>
<name>U5L915_9BACI</name>